<evidence type="ECO:0000256" key="1">
    <source>
        <dbReference type="SAM" id="Phobius"/>
    </source>
</evidence>
<evidence type="ECO:0000313" key="2">
    <source>
        <dbReference type="EMBL" id="OGX86735.1"/>
    </source>
</evidence>
<evidence type="ECO:0000313" key="3">
    <source>
        <dbReference type="Proteomes" id="UP000176294"/>
    </source>
</evidence>
<keyword evidence="1" id="KW-1133">Transmembrane helix</keyword>
<gene>
    <name evidence="2" type="ORF">BEN47_12165</name>
</gene>
<protein>
    <recommendedName>
        <fullName evidence="4">DUF2784 domain-containing protein</fullName>
    </recommendedName>
</protein>
<dbReference type="RefSeq" id="WP_070726691.1">
    <property type="nucleotide sequence ID" value="NZ_MDZB01000094.1"/>
</dbReference>
<proteinExistence type="predicted"/>
<feature type="transmembrane region" description="Helical" evidence="1">
    <location>
        <begin position="93"/>
        <end position="111"/>
    </location>
</feature>
<reference evidence="2 3" key="1">
    <citation type="submission" date="2016-08" db="EMBL/GenBank/DDBJ databases">
        <title>Hymenobacter coccineus sp. nov., Hymenobacter lapidarius sp. nov. and Hymenobacter glacialis sp. nov., isolated from Antarctic soil.</title>
        <authorList>
            <person name="Sedlacek I."/>
            <person name="Kralova S."/>
            <person name="Kyrova K."/>
            <person name="Maslanova I."/>
            <person name="Stankova E."/>
            <person name="Vrbovska V."/>
            <person name="Nemec M."/>
            <person name="Bartak M."/>
            <person name="Svec P."/>
            <person name="Busse H.-J."/>
            <person name="Pantucek R."/>
        </authorList>
    </citation>
    <scope>NUCLEOTIDE SEQUENCE [LARGE SCALE GENOMIC DNA]</scope>
    <source>
        <strain evidence="2 3">CCM 8643</strain>
    </source>
</reference>
<accession>A0A1G1T773</accession>
<feature type="transmembrane region" description="Helical" evidence="1">
    <location>
        <begin position="12"/>
        <end position="33"/>
    </location>
</feature>
<dbReference type="STRING" id="1908237.BEN47_12165"/>
<dbReference type="Proteomes" id="UP000176294">
    <property type="component" value="Unassembled WGS sequence"/>
</dbReference>
<sequence length="114" mass="12849">MTAKGKLLLIRLAHTLVWAFFVAAIGYVVYSGLADKITAHTWVASGLVLAEGVLLLLFNRRCPLTILARKYSHSYRANFDIFLPEWLARHNQVVFTSIYMAGLVLLAYQLVQQP</sequence>
<organism evidence="2 3">
    <name type="scientific">Hymenobacter lapidarius</name>
    <dbReference type="NCBI Taxonomy" id="1908237"/>
    <lineage>
        <taxon>Bacteria</taxon>
        <taxon>Pseudomonadati</taxon>
        <taxon>Bacteroidota</taxon>
        <taxon>Cytophagia</taxon>
        <taxon>Cytophagales</taxon>
        <taxon>Hymenobacteraceae</taxon>
        <taxon>Hymenobacter</taxon>
    </lineage>
</organism>
<comment type="caution">
    <text evidence="2">The sequence shown here is derived from an EMBL/GenBank/DDBJ whole genome shotgun (WGS) entry which is preliminary data.</text>
</comment>
<feature type="transmembrane region" description="Helical" evidence="1">
    <location>
        <begin position="39"/>
        <end position="59"/>
    </location>
</feature>
<dbReference type="AlphaFoldDB" id="A0A1G1T773"/>
<keyword evidence="1" id="KW-0472">Membrane</keyword>
<keyword evidence="3" id="KW-1185">Reference proteome</keyword>
<dbReference type="EMBL" id="MDZB01000094">
    <property type="protein sequence ID" value="OGX86735.1"/>
    <property type="molecule type" value="Genomic_DNA"/>
</dbReference>
<name>A0A1G1T773_9BACT</name>
<keyword evidence="1" id="KW-0812">Transmembrane</keyword>
<evidence type="ECO:0008006" key="4">
    <source>
        <dbReference type="Google" id="ProtNLM"/>
    </source>
</evidence>
<dbReference type="OrthoDB" id="573857at2"/>